<dbReference type="InterPro" id="IPR043129">
    <property type="entry name" value="ATPase_NBD"/>
</dbReference>
<evidence type="ECO:0000313" key="1">
    <source>
        <dbReference type="EMBL" id="TYB81109.1"/>
    </source>
</evidence>
<dbReference type="PANTHER" id="PTHR18964">
    <property type="entry name" value="ROK (REPRESSOR, ORF, KINASE) FAMILY"/>
    <property type="match status" value="1"/>
</dbReference>
<dbReference type="GO" id="GO:0009384">
    <property type="term" value="F:N-acylmannosamine kinase activity"/>
    <property type="evidence" value="ECO:0007669"/>
    <property type="project" value="TreeGrafter"/>
</dbReference>
<gene>
    <name evidence="1" type="ORF">FVF75_11770</name>
</gene>
<dbReference type="RefSeq" id="WP_148378173.1">
    <property type="nucleotide sequence ID" value="NZ_VSIY01000009.1"/>
</dbReference>
<dbReference type="Proteomes" id="UP000322080">
    <property type="component" value="Unassembled WGS sequence"/>
</dbReference>
<reference evidence="1 2" key="1">
    <citation type="submission" date="2019-08" db="EMBL/GenBank/DDBJ databases">
        <title>Identification of a novel species of the genus Boseongicola.</title>
        <authorList>
            <person name="Zhang X.-Q."/>
        </authorList>
    </citation>
    <scope>NUCLEOTIDE SEQUENCE [LARGE SCALE GENOMIC DNA]</scope>
    <source>
        <strain evidence="1 2">HY14</strain>
    </source>
</reference>
<dbReference type="PANTHER" id="PTHR18964:SF169">
    <property type="entry name" value="N-ACETYLMANNOSAMINE KINASE"/>
    <property type="match status" value="1"/>
</dbReference>
<dbReference type="InterPro" id="IPR000600">
    <property type="entry name" value="ROK"/>
</dbReference>
<dbReference type="GO" id="GO:0019262">
    <property type="term" value="P:N-acetylneuraminate catabolic process"/>
    <property type="evidence" value="ECO:0007669"/>
    <property type="project" value="TreeGrafter"/>
</dbReference>
<proteinExistence type="predicted"/>
<name>A0A5D0RJ27_9RHOB</name>
<sequence>MSRGFAVDLGGTKIAAARIEDGRIVQRHQADTDGKAGLDAQIAAMADLLAQLGYAPGDRLGVVVAGRVDAEGRWQAVNAATLPGIGGVPLLDRLRDRFGGDITVGNDAAAAALAEARLGAGKGVEHFAYLTVSTGVGGGVVLGDRLLASRNGLAGHVGFVSSPLGDDRCGSGRRGTVESTASGRAIAAAAGTADARAAFAADTDRARTAIDRSAAAVARLCADLTSIFGLDRVAIGGGVGLAEGYLPRVRAHLAAEPPLFRVEVVPASLGHDSALLGALLTDTDLS</sequence>
<dbReference type="SUPFAM" id="SSF53067">
    <property type="entry name" value="Actin-like ATPase domain"/>
    <property type="match status" value="1"/>
</dbReference>
<dbReference type="EMBL" id="VSIY01000009">
    <property type="protein sequence ID" value="TYB81109.1"/>
    <property type="molecule type" value="Genomic_DNA"/>
</dbReference>
<keyword evidence="2" id="KW-1185">Reference proteome</keyword>
<comment type="caution">
    <text evidence="1">The sequence shown here is derived from an EMBL/GenBank/DDBJ whole genome shotgun (WGS) entry which is preliminary data.</text>
</comment>
<evidence type="ECO:0000313" key="2">
    <source>
        <dbReference type="Proteomes" id="UP000322080"/>
    </source>
</evidence>
<dbReference type="Pfam" id="PF00480">
    <property type="entry name" value="ROK"/>
    <property type="match status" value="1"/>
</dbReference>
<organism evidence="1 2">
    <name type="scientific">Maritimibacter fusiformis</name>
    <dbReference type="NCBI Taxonomy" id="2603819"/>
    <lineage>
        <taxon>Bacteria</taxon>
        <taxon>Pseudomonadati</taxon>
        <taxon>Pseudomonadota</taxon>
        <taxon>Alphaproteobacteria</taxon>
        <taxon>Rhodobacterales</taxon>
        <taxon>Roseobacteraceae</taxon>
        <taxon>Maritimibacter</taxon>
    </lineage>
</organism>
<dbReference type="Gene3D" id="3.30.420.40">
    <property type="match status" value="2"/>
</dbReference>
<protein>
    <submittedName>
        <fullName evidence="1">ROK family protein</fullName>
    </submittedName>
</protein>
<dbReference type="AlphaFoldDB" id="A0A5D0RJ27"/>
<accession>A0A5D0RJ27</accession>